<dbReference type="Proteomes" id="UP000035642">
    <property type="component" value="Unassembled WGS sequence"/>
</dbReference>
<accession>A0A158PBF4</accession>
<evidence type="ECO:0000256" key="2">
    <source>
        <dbReference type="SAM" id="MobiDB-lite"/>
    </source>
</evidence>
<keyword evidence="3" id="KW-1185">Reference proteome</keyword>
<dbReference type="AlphaFoldDB" id="A0A158PBF4"/>
<name>A0A158PBF4_ANGCA</name>
<feature type="coiled-coil region" evidence="1">
    <location>
        <begin position="267"/>
        <end position="327"/>
    </location>
</feature>
<protein>
    <submittedName>
        <fullName evidence="4">Uncharacterized protein</fullName>
    </submittedName>
</protein>
<keyword evidence="1" id="KW-0175">Coiled coil</keyword>
<reference evidence="4" key="2">
    <citation type="submission" date="2016-04" db="UniProtKB">
        <authorList>
            <consortium name="WormBaseParasite"/>
        </authorList>
    </citation>
    <scope>IDENTIFICATION</scope>
</reference>
<dbReference type="WBParaSite" id="ACAC_0001087301-mRNA-1">
    <property type="protein sequence ID" value="ACAC_0001087301-mRNA-1"/>
    <property type="gene ID" value="ACAC_0001087301"/>
</dbReference>
<sequence length="427" mass="48325">MNPDSEFGDRLFIAEDEAEALSERRSPEESSALGVEREKGYPKSVPKDSKRTKSRLPSSLKTNIIRSRAKFHELETSGSNVTSKQKLPCRPAIVRFSRKDDQAQVILTTGNELASDIGTGADEARRSRMKVQPSGEVISVQLVGPSTNISTRKATKPKKPPRTVGRSKNSIAENAISNTGSSEGILTSLDFLEHNVRKSRKRRDENNVETFDTFLKYPMDVPYPQTIEGFCSTSGRQENCFYENYRASVRGEGVFTSDLEDVIKKRIADTEKEIAKWSSLARKLEEQDCLGTDPFIDYIAYRLHIFIARYERDLDRLSAQLDEYCGRQQGRENEQQIDPVHLDIIREKIDDVYQRLQDHRLSSQAVELKSSLIENPISVPGQCLKSNVAGERVIKEEEPVFGADLSSTENSDIEEGIRFFDFKEETQ</sequence>
<feature type="region of interest" description="Disordered" evidence="2">
    <location>
        <begin position="16"/>
        <end position="60"/>
    </location>
</feature>
<proteinExistence type="predicted"/>
<evidence type="ECO:0000313" key="4">
    <source>
        <dbReference type="WBParaSite" id="ACAC_0001087301-mRNA-1"/>
    </source>
</evidence>
<feature type="compositionally biased region" description="Basic and acidic residues" evidence="2">
    <location>
        <begin position="35"/>
        <end position="51"/>
    </location>
</feature>
<evidence type="ECO:0000313" key="3">
    <source>
        <dbReference type="Proteomes" id="UP000035642"/>
    </source>
</evidence>
<reference evidence="3" key="1">
    <citation type="submission" date="2012-09" db="EMBL/GenBank/DDBJ databases">
        <authorList>
            <person name="Martin A.A."/>
        </authorList>
    </citation>
    <scope>NUCLEOTIDE SEQUENCE</scope>
</reference>
<organism evidence="3 4">
    <name type="scientific">Angiostrongylus cantonensis</name>
    <name type="common">Rat lungworm</name>
    <dbReference type="NCBI Taxonomy" id="6313"/>
    <lineage>
        <taxon>Eukaryota</taxon>
        <taxon>Metazoa</taxon>
        <taxon>Ecdysozoa</taxon>
        <taxon>Nematoda</taxon>
        <taxon>Chromadorea</taxon>
        <taxon>Rhabditida</taxon>
        <taxon>Rhabditina</taxon>
        <taxon>Rhabditomorpha</taxon>
        <taxon>Strongyloidea</taxon>
        <taxon>Metastrongylidae</taxon>
        <taxon>Angiostrongylus</taxon>
    </lineage>
</organism>
<evidence type="ECO:0000256" key="1">
    <source>
        <dbReference type="SAM" id="Coils"/>
    </source>
</evidence>